<dbReference type="PANTHER" id="PTHR33376:SF15">
    <property type="entry name" value="BLL6794 PROTEIN"/>
    <property type="match status" value="1"/>
</dbReference>
<proteinExistence type="predicted"/>
<protein>
    <submittedName>
        <fullName evidence="3">Putative extracellular solute-binding protein</fullName>
    </submittedName>
</protein>
<reference evidence="3 4" key="1">
    <citation type="journal article" date="2014" name="Genome Announc.">
        <title>Draft Genome Sequence of Lutibaculum baratangense Strain AMV1T, Isolated from a Mud Volcano in Andamans, India.</title>
        <authorList>
            <person name="Singh A."/>
            <person name="Sreenivas A."/>
            <person name="Sathyanarayana Reddy G."/>
            <person name="Pinnaka A.K."/>
            <person name="Shivaji S."/>
        </authorList>
    </citation>
    <scope>NUCLEOTIDE SEQUENCE [LARGE SCALE GENOMIC DNA]</scope>
    <source>
        <strain evidence="3 4">AMV1</strain>
    </source>
</reference>
<gene>
    <name evidence="3" type="ORF">N177_1856</name>
</gene>
<dbReference type="AlphaFoldDB" id="V4RJ45"/>
<keyword evidence="1 2" id="KW-0732">Signal</keyword>
<keyword evidence="4" id="KW-1185">Reference proteome</keyword>
<accession>V4RJ45</accession>
<feature type="signal peptide" evidence="2">
    <location>
        <begin position="1"/>
        <end position="23"/>
    </location>
</feature>
<sequence>MKTLAAALIASVVLAGSLAPADAQTRLRVSNWLPPSHPIVADMMRPWAEAVSDATEGRVEVEIMEAPLGPPQAQFDIVATGQADVGYGVHGYTPGRFVLTQVAELPFLGDSAEAVSVAYWRLHEEMLAEAGEHRGVKVLSVFAHGPGHVYTTGTEVDGIDDLQGLKLRTGGGIVNAIAKELGAVPLLEPSSKTYEILSAGIADGILFPHESVPFFRLDGIVRHGAIVPRGLYNTSFFVAMNEAVWDGLSPEDQEAVMSVSGEAFARRAGQAWDAADAAGREKMVAAGISFVTLSDDEVARIAEKLKPVEARVFGEMAEKGVDGEAALQALRDRVEAYGN</sequence>
<comment type="caution">
    <text evidence="3">The sequence shown here is derived from an EMBL/GenBank/DDBJ whole genome shotgun (WGS) entry which is preliminary data.</text>
</comment>
<evidence type="ECO:0000313" key="3">
    <source>
        <dbReference type="EMBL" id="ESR25339.1"/>
    </source>
</evidence>
<dbReference type="RefSeq" id="WP_023431997.1">
    <property type="nucleotide sequence ID" value="NZ_AWXZ01000023.1"/>
</dbReference>
<dbReference type="InterPro" id="IPR038404">
    <property type="entry name" value="TRAP_DctP_sf"/>
</dbReference>
<dbReference type="CDD" id="cd13665">
    <property type="entry name" value="PBP2_TRAP_Dctp3_4"/>
    <property type="match status" value="1"/>
</dbReference>
<evidence type="ECO:0000256" key="1">
    <source>
        <dbReference type="ARBA" id="ARBA00022729"/>
    </source>
</evidence>
<feature type="chain" id="PRO_5004726632" evidence="2">
    <location>
        <begin position="24"/>
        <end position="339"/>
    </location>
</feature>
<dbReference type="eggNOG" id="COG1638">
    <property type="taxonomic scope" value="Bacteria"/>
</dbReference>
<dbReference type="OrthoDB" id="7822595at2"/>
<dbReference type="PANTHER" id="PTHR33376">
    <property type="match status" value="1"/>
</dbReference>
<evidence type="ECO:0000313" key="4">
    <source>
        <dbReference type="Proteomes" id="UP000017819"/>
    </source>
</evidence>
<dbReference type="STRING" id="631454.N177_1856"/>
<dbReference type="InterPro" id="IPR018389">
    <property type="entry name" value="DctP_fam"/>
</dbReference>
<dbReference type="Pfam" id="PF03480">
    <property type="entry name" value="DctP"/>
    <property type="match status" value="1"/>
</dbReference>
<dbReference type="GO" id="GO:0055085">
    <property type="term" value="P:transmembrane transport"/>
    <property type="evidence" value="ECO:0007669"/>
    <property type="project" value="InterPro"/>
</dbReference>
<dbReference type="Proteomes" id="UP000017819">
    <property type="component" value="Unassembled WGS sequence"/>
</dbReference>
<dbReference type="Gene3D" id="3.40.190.170">
    <property type="entry name" value="Bacterial extracellular solute-binding protein, family 7"/>
    <property type="match status" value="1"/>
</dbReference>
<evidence type="ECO:0000256" key="2">
    <source>
        <dbReference type="SAM" id="SignalP"/>
    </source>
</evidence>
<dbReference type="NCBIfam" id="NF037995">
    <property type="entry name" value="TRAP_S1"/>
    <property type="match status" value="1"/>
</dbReference>
<dbReference type="EMBL" id="AWXZ01000023">
    <property type="protein sequence ID" value="ESR25339.1"/>
    <property type="molecule type" value="Genomic_DNA"/>
</dbReference>
<organism evidence="3 4">
    <name type="scientific">Lutibaculum baratangense AMV1</name>
    <dbReference type="NCBI Taxonomy" id="631454"/>
    <lineage>
        <taxon>Bacteria</taxon>
        <taxon>Pseudomonadati</taxon>
        <taxon>Pseudomonadota</taxon>
        <taxon>Alphaproteobacteria</taxon>
        <taxon>Hyphomicrobiales</taxon>
        <taxon>Tepidamorphaceae</taxon>
        <taxon>Lutibaculum</taxon>
    </lineage>
</organism>
<name>V4RJ45_9HYPH</name>